<feature type="compositionally biased region" description="Polar residues" evidence="1">
    <location>
        <begin position="349"/>
        <end position="360"/>
    </location>
</feature>
<dbReference type="AlphaFoldDB" id="A0A6A3IFL3"/>
<sequence>MSTVRESTSSATFESGSTSPASDSITHAATRWLAAMNGSDASESEFEATVTPQGRHKRQLQEIDRSDGAELQTPTKRAKRKLRKSTIDTRKEEIAKLLKELAGLHSRMEELNARAMKPCTLSETPTQAAVANRVLRRAIQKQQLEVTQFHALMSEYALFSIRVGSPIHNEIRLTRNSDSRRAALTAMKTRALQMGATFLKDRRPRINPCKPMREDHGYEAPNGDFYATYFSTTQFENSVKKVFDILLGYFSSIEICVSEKLGNVTIREDDDNFAPGVTQNRLISTTLGGLRMESNTVYFSHYEEGGSEAGHEHGYGLFVADFVDEDARNPYHPHKRIRRDFSAVLELTSYPTQQPTSGTKTASTSDSESDADMLRYIQTDALEAVVHIPATQMEVSRDATEVTAAVGQAALSSLILEAIGRANRFGYHVEVDGVLDDLRVNFKPREGTKYSSQLDVTCTMENIETLSLLCTAVAEASSAGQLDIVFRGKFEQLTGPVRWAWLIYAVFCGSSSVSRKSVSFFCASLTSEDVAMIQEVLRRNYPQPALQQNQDRPPKYGFVDIQEGAKLSGRDGIRLEIMRALRCRALYYPVTMGDAVEVVVPGYGICTTKIEDGGNNFVSDAVCSSLPSDQLKGISSLTLNISTLESETVLTQLLRLIGGNLRSLSLESRRQQMDLCVLATTCPELEELKLAFYGVRVSAPNDALRQWAIKEISLSDVDDVSALVTCLTDTRLPMRNTLVRLAVFPSYSHPLCLHDKQRLSAFNGEFLPVTKEKLPNQSKAAMLSAVRSGWDNNSSTGAVRALGCLDASVLSLIFTFASTPEQRLICFD</sequence>
<dbReference type="EMBL" id="QXFV01003021">
    <property type="protein sequence ID" value="KAE8980741.1"/>
    <property type="molecule type" value="Genomic_DNA"/>
</dbReference>
<accession>A0A6A3IFL3</accession>
<feature type="region of interest" description="Disordered" evidence="1">
    <location>
        <begin position="349"/>
        <end position="369"/>
    </location>
</feature>
<feature type="compositionally biased region" description="Basic and acidic residues" evidence="1">
    <location>
        <begin position="59"/>
        <end position="68"/>
    </location>
</feature>
<comment type="caution">
    <text evidence="2">The sequence shown here is derived from an EMBL/GenBank/DDBJ whole genome shotgun (WGS) entry which is preliminary data.</text>
</comment>
<organism evidence="2 3">
    <name type="scientific">Phytophthora rubi</name>
    <dbReference type="NCBI Taxonomy" id="129364"/>
    <lineage>
        <taxon>Eukaryota</taxon>
        <taxon>Sar</taxon>
        <taxon>Stramenopiles</taxon>
        <taxon>Oomycota</taxon>
        <taxon>Peronosporomycetes</taxon>
        <taxon>Peronosporales</taxon>
        <taxon>Peronosporaceae</taxon>
        <taxon>Phytophthora</taxon>
    </lineage>
</organism>
<gene>
    <name evidence="2" type="ORF">PR001_g24199</name>
</gene>
<feature type="region of interest" description="Disordered" evidence="1">
    <location>
        <begin position="1"/>
        <end position="85"/>
    </location>
</feature>
<protein>
    <submittedName>
        <fullName evidence="2">Uncharacterized protein</fullName>
    </submittedName>
</protein>
<dbReference type="Proteomes" id="UP000429607">
    <property type="component" value="Unassembled WGS sequence"/>
</dbReference>
<proteinExistence type="predicted"/>
<reference evidence="2 3" key="1">
    <citation type="submission" date="2018-09" db="EMBL/GenBank/DDBJ databases">
        <title>Genomic investigation of the strawberry pathogen Phytophthora fragariae indicates pathogenicity is determined by transcriptional variation in three key races.</title>
        <authorList>
            <person name="Adams T.M."/>
            <person name="Armitage A.D."/>
            <person name="Sobczyk M.K."/>
            <person name="Bates H.J."/>
            <person name="Dunwell J.M."/>
            <person name="Nellist C.F."/>
            <person name="Harrison R.J."/>
        </authorList>
    </citation>
    <scope>NUCLEOTIDE SEQUENCE [LARGE SCALE GENOMIC DNA]</scope>
    <source>
        <strain evidence="2 3">SCRP249</strain>
    </source>
</reference>
<name>A0A6A3IFL3_9STRA</name>
<evidence type="ECO:0000256" key="1">
    <source>
        <dbReference type="SAM" id="MobiDB-lite"/>
    </source>
</evidence>
<evidence type="ECO:0000313" key="3">
    <source>
        <dbReference type="Proteomes" id="UP000429607"/>
    </source>
</evidence>
<evidence type="ECO:0000313" key="2">
    <source>
        <dbReference type="EMBL" id="KAE8980741.1"/>
    </source>
</evidence>
<feature type="compositionally biased region" description="Polar residues" evidence="1">
    <location>
        <begin position="1"/>
        <end position="27"/>
    </location>
</feature>